<dbReference type="PANTHER" id="PTHR11022:SF41">
    <property type="entry name" value="PEPTIDOGLYCAN-RECOGNITION PROTEIN LC-RELATED"/>
    <property type="match status" value="1"/>
</dbReference>
<keyword evidence="8" id="KW-1185">Reference proteome</keyword>
<evidence type="ECO:0000259" key="6">
    <source>
        <dbReference type="SMART" id="SM00701"/>
    </source>
</evidence>
<dbReference type="InterPro" id="IPR015510">
    <property type="entry name" value="PGRP"/>
</dbReference>
<evidence type="ECO:0000313" key="8">
    <source>
        <dbReference type="Proteomes" id="UP001157126"/>
    </source>
</evidence>
<dbReference type="Pfam" id="PF01510">
    <property type="entry name" value="Amidase_2"/>
    <property type="match status" value="1"/>
</dbReference>
<name>A0ABQ6IP01_9MICO</name>
<sequence length="647" mass="67806">MRFRRLSTLAAASMIAPVLVVLPMPANGETAPKPVETTQEAAPLVDPADPAVGDGNVATGRDLALAKDKTPEVPQTSELEVLGATGRQAIDSDLAVIGVTWEGEKPLAVQYRTEGPEGWGTWQGVETESEGPADEPSAEARAGSDPIVVTGAKAVQARILGGEGDLPHDPKLSVIDPGQAEADAATEDRADAAHAAAARPSIRSRAAWGADESIRKGRPSYGVVRGAIVHHTAGTNNYSQSQVPAIMRGIYAFHVKDRGWSDIGYNFLVDKWGRIWEGRYGGTNRAVIGAQASGFNEATMGISLMGDYRKVRPSTAAIDAMTRVIAWKASVHGFDPRGRFSHRGGTYRNVSGHRDVGSTSCPGLIYNSLSTMAARAAAQRGGVGTTGGSSQTPGTTRPPAVAKPPAGGLNVADVMVLGSTGRMFAVSPTGSNSISSARSIHTGNWRGYNPVLVTGDMSGDRFPDLISRLPDGRLVMHPGRGSGVGERRFIGSGWNVMSHMVAPGDWNGDGRADLIGVDRRNGKMYLYRGLGGGRFASKLEIGRAWGGMRHILAVGDWNGDRRPDIVGITAAGQVYLYRGNGRGGFLPGGRVNLGKASGYSTFVGMNGAGRILAIKSDGTAAVLQSSGTSLKATRVSPHFRGLTVFPG</sequence>
<dbReference type="Gene3D" id="3.40.80.10">
    <property type="entry name" value="Peptidoglycan recognition protein-like"/>
    <property type="match status" value="1"/>
</dbReference>
<protein>
    <recommendedName>
        <fullName evidence="9">VCBS repeat protein</fullName>
    </recommendedName>
</protein>
<gene>
    <name evidence="7" type="ORF">GCM10025883_16690</name>
</gene>
<feature type="compositionally biased region" description="Low complexity" evidence="3">
    <location>
        <begin position="388"/>
        <end position="399"/>
    </location>
</feature>
<proteinExistence type="inferred from homology"/>
<dbReference type="InterPro" id="IPR006619">
    <property type="entry name" value="PGRP_domain_met/bac"/>
</dbReference>
<dbReference type="CDD" id="cd06583">
    <property type="entry name" value="PGRP"/>
    <property type="match status" value="1"/>
</dbReference>
<feature type="region of interest" description="Disordered" evidence="3">
    <location>
        <begin position="377"/>
        <end position="406"/>
    </location>
</feature>
<feature type="compositionally biased region" description="Acidic residues" evidence="3">
    <location>
        <begin position="127"/>
        <end position="137"/>
    </location>
</feature>
<evidence type="ECO:0000256" key="3">
    <source>
        <dbReference type="SAM" id="MobiDB-lite"/>
    </source>
</evidence>
<feature type="domain" description="N-acetylmuramoyl-L-alanine amidase" evidence="5">
    <location>
        <begin position="212"/>
        <end position="363"/>
    </location>
</feature>
<feature type="domain" description="Peptidoglycan recognition protein family" evidence="6">
    <location>
        <begin position="200"/>
        <end position="346"/>
    </location>
</feature>
<dbReference type="SUPFAM" id="SSF69318">
    <property type="entry name" value="Integrin alpha N-terminal domain"/>
    <property type="match status" value="1"/>
</dbReference>
<dbReference type="RefSeq" id="WP_284303500.1">
    <property type="nucleotide sequence ID" value="NZ_BSUO01000001.1"/>
</dbReference>
<feature type="region of interest" description="Disordered" evidence="3">
    <location>
        <begin position="179"/>
        <end position="198"/>
    </location>
</feature>
<dbReference type="Gene3D" id="2.130.10.130">
    <property type="entry name" value="Integrin alpha, N-terminal"/>
    <property type="match status" value="1"/>
</dbReference>
<dbReference type="InterPro" id="IPR036505">
    <property type="entry name" value="Amidase/PGRP_sf"/>
</dbReference>
<dbReference type="PANTHER" id="PTHR11022">
    <property type="entry name" value="PEPTIDOGLYCAN RECOGNITION PROTEIN"/>
    <property type="match status" value="1"/>
</dbReference>
<feature type="region of interest" description="Disordered" evidence="3">
    <location>
        <begin position="115"/>
        <end position="142"/>
    </location>
</feature>
<dbReference type="InterPro" id="IPR002502">
    <property type="entry name" value="Amidase_domain"/>
</dbReference>
<evidence type="ECO:0000259" key="5">
    <source>
        <dbReference type="SMART" id="SM00644"/>
    </source>
</evidence>
<dbReference type="Proteomes" id="UP001157126">
    <property type="component" value="Unassembled WGS sequence"/>
</dbReference>
<evidence type="ECO:0000256" key="2">
    <source>
        <dbReference type="ARBA" id="ARBA00022729"/>
    </source>
</evidence>
<comment type="caution">
    <text evidence="7">The sequence shown here is derived from an EMBL/GenBank/DDBJ whole genome shotgun (WGS) entry which is preliminary data.</text>
</comment>
<dbReference type="Pfam" id="PF13517">
    <property type="entry name" value="FG-GAP_3"/>
    <property type="match status" value="1"/>
</dbReference>
<keyword evidence="2 4" id="KW-0732">Signal</keyword>
<dbReference type="InterPro" id="IPR028994">
    <property type="entry name" value="Integrin_alpha_N"/>
</dbReference>
<evidence type="ECO:0000313" key="7">
    <source>
        <dbReference type="EMBL" id="GMA39624.1"/>
    </source>
</evidence>
<dbReference type="SUPFAM" id="SSF55846">
    <property type="entry name" value="N-acetylmuramoyl-L-alanine amidase-like"/>
    <property type="match status" value="1"/>
</dbReference>
<comment type="similarity">
    <text evidence="1">Belongs to the N-acetylmuramoyl-L-alanine amidase 2 family.</text>
</comment>
<evidence type="ECO:0000256" key="1">
    <source>
        <dbReference type="ARBA" id="ARBA00007553"/>
    </source>
</evidence>
<accession>A0ABQ6IP01</accession>
<dbReference type="SMART" id="SM00644">
    <property type="entry name" value="Ami_2"/>
    <property type="match status" value="1"/>
</dbReference>
<feature type="signal peptide" evidence="4">
    <location>
        <begin position="1"/>
        <end position="28"/>
    </location>
</feature>
<organism evidence="7 8">
    <name type="scientific">Mobilicoccus caccae</name>
    <dbReference type="NCBI Taxonomy" id="1859295"/>
    <lineage>
        <taxon>Bacteria</taxon>
        <taxon>Bacillati</taxon>
        <taxon>Actinomycetota</taxon>
        <taxon>Actinomycetes</taxon>
        <taxon>Micrococcales</taxon>
        <taxon>Dermatophilaceae</taxon>
        <taxon>Mobilicoccus</taxon>
    </lineage>
</organism>
<evidence type="ECO:0000256" key="4">
    <source>
        <dbReference type="SAM" id="SignalP"/>
    </source>
</evidence>
<feature type="chain" id="PRO_5045867369" description="VCBS repeat protein" evidence="4">
    <location>
        <begin position="29"/>
        <end position="647"/>
    </location>
</feature>
<dbReference type="SMART" id="SM00701">
    <property type="entry name" value="PGRP"/>
    <property type="match status" value="1"/>
</dbReference>
<reference evidence="8" key="1">
    <citation type="journal article" date="2019" name="Int. J. Syst. Evol. Microbiol.">
        <title>The Global Catalogue of Microorganisms (GCM) 10K type strain sequencing project: providing services to taxonomists for standard genome sequencing and annotation.</title>
        <authorList>
            <consortium name="The Broad Institute Genomics Platform"/>
            <consortium name="The Broad Institute Genome Sequencing Center for Infectious Disease"/>
            <person name="Wu L."/>
            <person name="Ma J."/>
        </authorList>
    </citation>
    <scope>NUCLEOTIDE SEQUENCE [LARGE SCALE GENOMIC DNA]</scope>
    <source>
        <strain evidence="8">NBRC 113072</strain>
    </source>
</reference>
<dbReference type="InterPro" id="IPR013517">
    <property type="entry name" value="FG-GAP"/>
</dbReference>
<dbReference type="EMBL" id="BSUO01000001">
    <property type="protein sequence ID" value="GMA39624.1"/>
    <property type="molecule type" value="Genomic_DNA"/>
</dbReference>
<evidence type="ECO:0008006" key="9">
    <source>
        <dbReference type="Google" id="ProtNLM"/>
    </source>
</evidence>